<protein>
    <submittedName>
        <fullName evidence="1">Uncharacterized protein</fullName>
    </submittedName>
</protein>
<name>A0A2P2KNG1_RHIMU</name>
<proteinExistence type="predicted"/>
<reference evidence="1" key="1">
    <citation type="submission" date="2018-02" db="EMBL/GenBank/DDBJ databases">
        <title>Rhizophora mucronata_Transcriptome.</title>
        <authorList>
            <person name="Meera S.P."/>
            <person name="Sreeshan A."/>
            <person name="Augustine A."/>
        </authorList>
    </citation>
    <scope>NUCLEOTIDE SEQUENCE</scope>
    <source>
        <tissue evidence="1">Leaf</tissue>
    </source>
</reference>
<dbReference type="EMBL" id="GGEC01026786">
    <property type="protein sequence ID" value="MBX07270.1"/>
    <property type="molecule type" value="Transcribed_RNA"/>
</dbReference>
<organism evidence="1">
    <name type="scientific">Rhizophora mucronata</name>
    <name type="common">Asiatic mangrove</name>
    <dbReference type="NCBI Taxonomy" id="61149"/>
    <lineage>
        <taxon>Eukaryota</taxon>
        <taxon>Viridiplantae</taxon>
        <taxon>Streptophyta</taxon>
        <taxon>Embryophyta</taxon>
        <taxon>Tracheophyta</taxon>
        <taxon>Spermatophyta</taxon>
        <taxon>Magnoliopsida</taxon>
        <taxon>eudicotyledons</taxon>
        <taxon>Gunneridae</taxon>
        <taxon>Pentapetalae</taxon>
        <taxon>rosids</taxon>
        <taxon>fabids</taxon>
        <taxon>Malpighiales</taxon>
        <taxon>Rhizophoraceae</taxon>
        <taxon>Rhizophora</taxon>
    </lineage>
</organism>
<dbReference type="AlphaFoldDB" id="A0A2P2KNG1"/>
<evidence type="ECO:0000313" key="1">
    <source>
        <dbReference type="EMBL" id="MBX07270.1"/>
    </source>
</evidence>
<accession>A0A2P2KNG1</accession>
<sequence length="39" mass="4597">MMHVSVFLVWAADFHNVNCYYLRLLFWICAASFASPYPI</sequence>